<keyword evidence="2" id="KW-1185">Reference proteome</keyword>
<dbReference type="EMBL" id="JAENGY010000391">
    <property type="protein sequence ID" value="KAG6964119.1"/>
    <property type="molecule type" value="Genomic_DNA"/>
</dbReference>
<organism evidence="1 2">
    <name type="scientific">Phytophthora aleatoria</name>
    <dbReference type="NCBI Taxonomy" id="2496075"/>
    <lineage>
        <taxon>Eukaryota</taxon>
        <taxon>Sar</taxon>
        <taxon>Stramenopiles</taxon>
        <taxon>Oomycota</taxon>
        <taxon>Peronosporomycetes</taxon>
        <taxon>Peronosporales</taxon>
        <taxon>Peronosporaceae</taxon>
        <taxon>Phytophthora</taxon>
    </lineage>
</organism>
<proteinExistence type="predicted"/>
<dbReference type="AlphaFoldDB" id="A0A8J5M505"/>
<protein>
    <recommendedName>
        <fullName evidence="3">Non-haem dioxygenase N-terminal domain-containing protein</fullName>
    </recommendedName>
</protein>
<evidence type="ECO:0000313" key="2">
    <source>
        <dbReference type="Proteomes" id="UP000709295"/>
    </source>
</evidence>
<reference evidence="1" key="1">
    <citation type="submission" date="2021-01" db="EMBL/GenBank/DDBJ databases">
        <title>Phytophthora aleatoria, a newly-described species from Pinus radiata is distinct from Phytophthora cactorum isolates based on comparative genomics.</title>
        <authorList>
            <person name="Mcdougal R."/>
            <person name="Panda P."/>
            <person name="Williams N."/>
            <person name="Studholme D.J."/>
        </authorList>
    </citation>
    <scope>NUCLEOTIDE SEQUENCE</scope>
    <source>
        <strain evidence="1">NZFS 4037</strain>
    </source>
</reference>
<evidence type="ECO:0008006" key="3">
    <source>
        <dbReference type="Google" id="ProtNLM"/>
    </source>
</evidence>
<sequence length="275" mass="31046">MLEIPVIDLKHYKATGDKAECEKAAESLHKFGVLCVRDERAADSDNDKFLDMMERYFESTDFEEDARPGYHYQVGVTPERKERARNHCARAEKLDKRHAPVSLCPPEADKKSRFFWRVGERPADTKFEELNAEPVIPRNFPEWESVMNMWGGKMLDAITDLVEIVALGLGLEKDALAGKQMEYLTGGYVQAGFHEVVVAESTLETIAQRKMAGKSLWRVSSTLFSHTASDKTLEPLGHFATPETLAKYPRILAGNQVLEELSQIDLGTGFTLHRD</sequence>
<accession>A0A8J5M505</accession>
<comment type="caution">
    <text evidence="1">The sequence shown here is derived from an EMBL/GenBank/DDBJ whole genome shotgun (WGS) entry which is preliminary data.</text>
</comment>
<name>A0A8J5M505_9STRA</name>
<evidence type="ECO:0000313" key="1">
    <source>
        <dbReference type="EMBL" id="KAG6964119.1"/>
    </source>
</evidence>
<dbReference type="Proteomes" id="UP000709295">
    <property type="component" value="Unassembled WGS sequence"/>
</dbReference>
<gene>
    <name evidence="1" type="ORF">JG688_00007834</name>
</gene>